<keyword evidence="4" id="KW-1185">Reference proteome</keyword>
<comment type="similarity">
    <text evidence="1">Belongs to the LDH2/MDH2 oxidoreductase family.</text>
</comment>
<dbReference type="Gene3D" id="3.30.1370.60">
    <property type="entry name" value="Hypothetical oxidoreductase yiak, domain 2"/>
    <property type="match status" value="1"/>
</dbReference>
<evidence type="ECO:0000313" key="3">
    <source>
        <dbReference type="EMBL" id="SHF91589.1"/>
    </source>
</evidence>
<dbReference type="STRING" id="366533.SAMN05444339_12124"/>
<dbReference type="GO" id="GO:0016491">
    <property type="term" value="F:oxidoreductase activity"/>
    <property type="evidence" value="ECO:0007669"/>
    <property type="project" value="UniProtKB-KW"/>
</dbReference>
<dbReference type="Gene3D" id="1.10.1530.10">
    <property type="match status" value="1"/>
</dbReference>
<dbReference type="InterPro" id="IPR043144">
    <property type="entry name" value="Mal/L-sulf/L-lact_DH-like_ah"/>
</dbReference>
<dbReference type="PANTHER" id="PTHR11091">
    <property type="entry name" value="OXIDOREDUCTASE-RELATED"/>
    <property type="match status" value="1"/>
</dbReference>
<dbReference type="Proteomes" id="UP000183987">
    <property type="component" value="Unassembled WGS sequence"/>
</dbReference>
<dbReference type="OrthoDB" id="9811519at2"/>
<dbReference type="RefSeq" id="WP_072858912.1">
    <property type="nucleotide sequence ID" value="NZ_FQUE01000021.1"/>
</dbReference>
<evidence type="ECO:0000256" key="2">
    <source>
        <dbReference type="ARBA" id="ARBA00023002"/>
    </source>
</evidence>
<organism evidence="3 4">
    <name type="scientific">Loktanella atrilutea</name>
    <dbReference type="NCBI Taxonomy" id="366533"/>
    <lineage>
        <taxon>Bacteria</taxon>
        <taxon>Pseudomonadati</taxon>
        <taxon>Pseudomonadota</taxon>
        <taxon>Alphaproteobacteria</taxon>
        <taxon>Rhodobacterales</taxon>
        <taxon>Roseobacteraceae</taxon>
        <taxon>Loktanella</taxon>
    </lineage>
</organism>
<dbReference type="InterPro" id="IPR036111">
    <property type="entry name" value="Mal/L-sulfo/L-lacto_DH-like_sf"/>
</dbReference>
<dbReference type="PANTHER" id="PTHR11091:SF0">
    <property type="entry name" value="MALATE DEHYDROGENASE"/>
    <property type="match status" value="1"/>
</dbReference>
<proteinExistence type="inferred from homology"/>
<dbReference type="EMBL" id="FQUE01000021">
    <property type="protein sequence ID" value="SHF91589.1"/>
    <property type="molecule type" value="Genomic_DNA"/>
</dbReference>
<dbReference type="SUPFAM" id="SSF89733">
    <property type="entry name" value="L-sulfolactate dehydrogenase-like"/>
    <property type="match status" value="1"/>
</dbReference>
<gene>
    <name evidence="3" type="ORF">SAMN05444339_12124</name>
</gene>
<dbReference type="InterPro" id="IPR003767">
    <property type="entry name" value="Malate/L-lactate_DH-like"/>
</dbReference>
<dbReference type="Pfam" id="PF02615">
    <property type="entry name" value="Ldh_2"/>
    <property type="match status" value="1"/>
</dbReference>
<dbReference type="AlphaFoldDB" id="A0A1M5FJJ7"/>
<reference evidence="4" key="1">
    <citation type="submission" date="2016-11" db="EMBL/GenBank/DDBJ databases">
        <authorList>
            <person name="Varghese N."/>
            <person name="Submissions S."/>
        </authorList>
    </citation>
    <scope>NUCLEOTIDE SEQUENCE [LARGE SCALE GENOMIC DNA]</scope>
    <source>
        <strain evidence="4">DSM 29326</strain>
    </source>
</reference>
<evidence type="ECO:0000256" key="1">
    <source>
        <dbReference type="ARBA" id="ARBA00006056"/>
    </source>
</evidence>
<keyword evidence="2" id="KW-0560">Oxidoreductase</keyword>
<evidence type="ECO:0000313" key="4">
    <source>
        <dbReference type="Proteomes" id="UP000183987"/>
    </source>
</evidence>
<sequence>MQDIEKTTISESELHRLATLALCGFGVAEAAAADAAKVLVLAEMMGITTHGASRVAQYGSRLRIGGIKPDAAIVATRVAPALATLDGDNGLGPAIGMAALTEAMDMARDAGIGAVFVRHSNHFGPIAPYALLAAEAGFASFIASNASTTIAPTGGAEAKLGNNPLGFGFPNPAGHPVILDMAMSVVARGKIRDAETAGQPIPEGWGTDADGRPTTDPTAALKGFLLPMGGYKGYGLSLCVDLMTGMLSNAAYLTHVKSWSSEPEAAQNLGHSFILIDTSRLMPAAELGERMEDFGTILHETQPSDPAVLVQLPGERELKRLRQARETGISLPTAVLANLRDLAAVTESFSPKENV</sequence>
<name>A0A1M5FJJ7_LOKAT</name>
<dbReference type="InterPro" id="IPR043143">
    <property type="entry name" value="Mal/L-sulf/L-lact_DH-like_NADP"/>
</dbReference>
<accession>A0A1M5FJJ7</accession>
<protein>
    <submittedName>
        <fullName evidence="3">Malate/lactate/ureidoglycolate dehydrogenase, LDH2 family</fullName>
    </submittedName>
</protein>